<comment type="caution">
    <text evidence="3">The sequence shown here is derived from an EMBL/GenBank/DDBJ whole genome shotgun (WGS) entry which is preliminary data.</text>
</comment>
<evidence type="ECO:0000313" key="4">
    <source>
        <dbReference type="Proteomes" id="UP000320747"/>
    </source>
</evidence>
<feature type="compositionally biased region" description="Low complexity" evidence="1">
    <location>
        <begin position="51"/>
        <end position="70"/>
    </location>
</feature>
<proteinExistence type="predicted"/>
<feature type="transmembrane region" description="Helical" evidence="2">
    <location>
        <begin position="7"/>
        <end position="27"/>
    </location>
</feature>
<feature type="compositionally biased region" description="Basic and acidic residues" evidence="1">
    <location>
        <begin position="86"/>
        <end position="98"/>
    </location>
</feature>
<dbReference type="Proteomes" id="UP000320747">
    <property type="component" value="Unassembled WGS sequence"/>
</dbReference>
<dbReference type="EMBL" id="VMHH01000010">
    <property type="protein sequence ID" value="TSJ71863.1"/>
    <property type="molecule type" value="Genomic_DNA"/>
</dbReference>
<gene>
    <name evidence="3" type="ORF">FPH17_10005</name>
</gene>
<evidence type="ECO:0000313" key="3">
    <source>
        <dbReference type="EMBL" id="TSJ71863.1"/>
    </source>
</evidence>
<keyword evidence="2" id="KW-1133">Transmembrane helix</keyword>
<reference evidence="3 4" key="1">
    <citation type="submission" date="2019-07" db="EMBL/GenBank/DDBJ databases">
        <title>Draft genome of Corynebacterium godavarianum and other related strains.</title>
        <authorList>
            <person name="Bernier A.-M."/>
            <person name="Bernard K."/>
        </authorList>
    </citation>
    <scope>NUCLEOTIDE SEQUENCE [LARGE SCALE GENOMIC DNA]</scope>
    <source>
        <strain evidence="3 4">LMG 29598</strain>
    </source>
</reference>
<dbReference type="RefSeq" id="WP_095554257.1">
    <property type="nucleotide sequence ID" value="NZ_JAADJX010000001.1"/>
</dbReference>
<protein>
    <submittedName>
        <fullName evidence="3">Uncharacterized protein</fullName>
    </submittedName>
</protein>
<keyword evidence="2" id="KW-0472">Membrane</keyword>
<name>A0ABY3DYT0_9CORY</name>
<feature type="region of interest" description="Disordered" evidence="1">
    <location>
        <begin position="152"/>
        <end position="330"/>
    </location>
</feature>
<feature type="region of interest" description="Disordered" evidence="1">
    <location>
        <begin position="34"/>
        <end position="124"/>
    </location>
</feature>
<feature type="compositionally biased region" description="Low complexity" evidence="1">
    <location>
        <begin position="175"/>
        <end position="208"/>
    </location>
</feature>
<sequence>MKDNQPRVGLFMTAGILVAIVVGIVVFNTSASDRSAQAGYVTDSNTKHPDTSASSTESAISKSTKATALSDAPADHNSSTTSEDNQDPRHQNAHHDTDAYQAAPAQQGGGSNYNLNSDPYAPQHAVVGTAQPSNQSTRVFRPTNVVPTTVMPTTAVAGPEAQATTGTTGGANDSAQPGAAGTPGTAGAQDSEPTTAAPATEPTASAAPGGQGGPGEQGAENPASAAESAAQSAASEAAQQASEALRPMGLNDGANDSQDQQGASQPQAPAEPANQAEQAGQPGQPQPEPAAPEAPAAPSEQPQEAAAPQPGGFSSDAQHAWQRWVGNFRH</sequence>
<keyword evidence="2" id="KW-0812">Transmembrane</keyword>
<evidence type="ECO:0000256" key="1">
    <source>
        <dbReference type="SAM" id="MobiDB-lite"/>
    </source>
</evidence>
<feature type="compositionally biased region" description="Low complexity" evidence="1">
    <location>
        <begin position="260"/>
        <end position="283"/>
    </location>
</feature>
<keyword evidence="4" id="KW-1185">Reference proteome</keyword>
<feature type="compositionally biased region" description="Low complexity" evidence="1">
    <location>
        <begin position="293"/>
        <end position="312"/>
    </location>
</feature>
<accession>A0ABY3DYT0</accession>
<feature type="compositionally biased region" description="Low complexity" evidence="1">
    <location>
        <begin position="217"/>
        <end position="244"/>
    </location>
</feature>
<feature type="compositionally biased region" description="Low complexity" evidence="1">
    <location>
        <begin position="152"/>
        <end position="166"/>
    </location>
</feature>
<evidence type="ECO:0000256" key="2">
    <source>
        <dbReference type="SAM" id="Phobius"/>
    </source>
</evidence>
<organism evidence="3 4">
    <name type="scientific">Corynebacterium godavarianum</name>
    <dbReference type="NCBI Taxonomy" id="2054421"/>
    <lineage>
        <taxon>Bacteria</taxon>
        <taxon>Bacillati</taxon>
        <taxon>Actinomycetota</taxon>
        <taxon>Actinomycetes</taxon>
        <taxon>Mycobacteriales</taxon>
        <taxon>Corynebacteriaceae</taxon>
        <taxon>Corynebacterium</taxon>
    </lineage>
</organism>